<evidence type="ECO:0000313" key="3">
    <source>
        <dbReference type="Proteomes" id="UP000008827"/>
    </source>
</evidence>
<keyword evidence="3" id="KW-1185">Reference proteome</keyword>
<name>K7KLF1_SOYBN</name>
<dbReference type="EMBL" id="CM000837">
    <property type="protein sequence ID" value="KRH64013.1"/>
    <property type="molecule type" value="Genomic_DNA"/>
</dbReference>
<dbReference type="Gramene" id="KRH64013">
    <property type="protein sequence ID" value="KRH64013"/>
    <property type="gene ID" value="GLYMA_04G210800"/>
</dbReference>
<proteinExistence type="predicted"/>
<dbReference type="EnsemblPlants" id="KRH64013">
    <property type="protein sequence ID" value="KRH64013"/>
    <property type="gene ID" value="GLYMA_04G210800"/>
</dbReference>
<dbReference type="SMR" id="K7KLF1"/>
<accession>K7KLF1</accession>
<dbReference type="Proteomes" id="UP000008827">
    <property type="component" value="Chromosome 4"/>
</dbReference>
<protein>
    <submittedName>
        <fullName evidence="1 2">Uncharacterized protein</fullName>
    </submittedName>
</protein>
<dbReference type="HOGENOM" id="CLU_2659431_0_0_1"/>
<dbReference type="AlphaFoldDB" id="K7KLF1"/>
<evidence type="ECO:0000313" key="2">
    <source>
        <dbReference type="EnsemblPlants" id="KRH64013"/>
    </source>
</evidence>
<organism evidence="1">
    <name type="scientific">Glycine max</name>
    <name type="common">Soybean</name>
    <name type="synonym">Glycine hispida</name>
    <dbReference type="NCBI Taxonomy" id="3847"/>
    <lineage>
        <taxon>Eukaryota</taxon>
        <taxon>Viridiplantae</taxon>
        <taxon>Streptophyta</taxon>
        <taxon>Embryophyta</taxon>
        <taxon>Tracheophyta</taxon>
        <taxon>Spermatophyta</taxon>
        <taxon>Magnoliopsida</taxon>
        <taxon>eudicotyledons</taxon>
        <taxon>Gunneridae</taxon>
        <taxon>Pentapetalae</taxon>
        <taxon>rosids</taxon>
        <taxon>fabids</taxon>
        <taxon>Fabales</taxon>
        <taxon>Fabaceae</taxon>
        <taxon>Papilionoideae</taxon>
        <taxon>50 kb inversion clade</taxon>
        <taxon>NPAAA clade</taxon>
        <taxon>indigoferoid/millettioid clade</taxon>
        <taxon>Phaseoleae</taxon>
        <taxon>Glycine</taxon>
        <taxon>Glycine subgen. Soja</taxon>
    </lineage>
</organism>
<dbReference type="InParanoid" id="K7KLF1"/>
<evidence type="ECO:0000313" key="1">
    <source>
        <dbReference type="EMBL" id="KRH64013.1"/>
    </source>
</evidence>
<sequence length="76" mass="9048">MIVSSYRMTSTWFQAATLIFKKLSFEDLVHVKQSFEYRNEGLLYNVRICQWDEDYRCLPRNDIPVIDACSDILVHD</sequence>
<reference evidence="1" key="3">
    <citation type="submission" date="2018-07" db="EMBL/GenBank/DDBJ databases">
        <title>WGS assembly of Glycine max.</title>
        <authorList>
            <person name="Schmutz J."/>
            <person name="Cannon S."/>
            <person name="Schlueter J."/>
            <person name="Ma J."/>
            <person name="Mitros T."/>
            <person name="Nelson W."/>
            <person name="Hyten D."/>
            <person name="Song Q."/>
            <person name="Thelen J."/>
            <person name="Cheng J."/>
            <person name="Xu D."/>
            <person name="Hellsten U."/>
            <person name="May G."/>
            <person name="Yu Y."/>
            <person name="Sakurai T."/>
            <person name="Umezawa T."/>
            <person name="Bhattacharyya M."/>
            <person name="Sandhu D."/>
            <person name="Valliyodan B."/>
            <person name="Lindquist E."/>
            <person name="Peto M."/>
            <person name="Grant D."/>
            <person name="Shu S."/>
            <person name="Goodstein D."/>
            <person name="Barry K."/>
            <person name="Futrell-Griggs M."/>
            <person name="Abernathy B."/>
            <person name="Du J."/>
            <person name="Tian Z."/>
            <person name="Zhu L."/>
            <person name="Gill N."/>
            <person name="Joshi T."/>
            <person name="Libault M."/>
            <person name="Sethuraman A."/>
            <person name="Zhang X."/>
            <person name="Shinozaki K."/>
            <person name="Nguyen H."/>
            <person name="Wing R."/>
            <person name="Cregan P."/>
            <person name="Specht J."/>
            <person name="Grimwood J."/>
            <person name="Rokhsar D."/>
            <person name="Stacey G."/>
            <person name="Shoemaker R."/>
            <person name="Jackson S."/>
        </authorList>
    </citation>
    <scope>NUCLEOTIDE SEQUENCE</scope>
    <source>
        <tissue evidence="1">Callus</tissue>
    </source>
</reference>
<dbReference type="PaxDb" id="3847-GLYMA04G38810.1"/>
<gene>
    <name evidence="1" type="ORF">GLYMA_04G210800</name>
</gene>
<reference evidence="1 2" key="1">
    <citation type="journal article" date="2010" name="Nature">
        <title>Genome sequence of the palaeopolyploid soybean.</title>
        <authorList>
            <person name="Schmutz J."/>
            <person name="Cannon S.B."/>
            <person name="Schlueter J."/>
            <person name="Ma J."/>
            <person name="Mitros T."/>
            <person name="Nelson W."/>
            <person name="Hyten D.L."/>
            <person name="Song Q."/>
            <person name="Thelen J.J."/>
            <person name="Cheng J."/>
            <person name="Xu D."/>
            <person name="Hellsten U."/>
            <person name="May G.D."/>
            <person name="Yu Y."/>
            <person name="Sakurai T."/>
            <person name="Umezawa T."/>
            <person name="Bhattacharyya M.K."/>
            <person name="Sandhu D."/>
            <person name="Valliyodan B."/>
            <person name="Lindquist E."/>
            <person name="Peto M."/>
            <person name="Grant D."/>
            <person name="Shu S."/>
            <person name="Goodstein D."/>
            <person name="Barry K."/>
            <person name="Futrell-Griggs M."/>
            <person name="Abernathy B."/>
            <person name="Du J."/>
            <person name="Tian Z."/>
            <person name="Zhu L."/>
            <person name="Gill N."/>
            <person name="Joshi T."/>
            <person name="Libault M."/>
            <person name="Sethuraman A."/>
            <person name="Zhang X.-C."/>
            <person name="Shinozaki K."/>
            <person name="Nguyen H.T."/>
            <person name="Wing R.A."/>
            <person name="Cregan P."/>
            <person name="Specht J."/>
            <person name="Grimwood J."/>
            <person name="Rokhsar D."/>
            <person name="Stacey G."/>
            <person name="Shoemaker R.C."/>
            <person name="Jackson S.A."/>
        </authorList>
    </citation>
    <scope>NUCLEOTIDE SEQUENCE [LARGE SCALE GENOMIC DNA]</scope>
    <source>
        <strain evidence="2">cv. Williams 82</strain>
        <tissue evidence="1">Callus</tissue>
    </source>
</reference>
<reference evidence="2" key="2">
    <citation type="submission" date="2018-02" db="UniProtKB">
        <authorList>
            <consortium name="EnsemblPlants"/>
        </authorList>
    </citation>
    <scope>IDENTIFICATION</scope>
    <source>
        <strain evidence="2">Williams 82</strain>
    </source>
</reference>